<feature type="region of interest" description="Disordered" evidence="1">
    <location>
        <begin position="238"/>
        <end position="259"/>
    </location>
</feature>
<evidence type="ECO:0008006" key="4">
    <source>
        <dbReference type="Google" id="ProtNLM"/>
    </source>
</evidence>
<keyword evidence="3" id="KW-1185">Reference proteome</keyword>
<dbReference type="EMBL" id="WHVB01000002">
    <property type="protein sequence ID" value="KAF8486056.1"/>
    <property type="molecule type" value="Genomic_DNA"/>
</dbReference>
<feature type="region of interest" description="Disordered" evidence="1">
    <location>
        <begin position="295"/>
        <end position="315"/>
    </location>
</feature>
<comment type="caution">
    <text evidence="2">The sequence shown here is derived from an EMBL/GenBank/DDBJ whole genome shotgun (WGS) entry which is preliminary data.</text>
</comment>
<feature type="compositionally biased region" description="Polar residues" evidence="1">
    <location>
        <begin position="238"/>
        <end position="251"/>
    </location>
</feature>
<name>A0A9P5N4H0_9AGAM</name>
<gene>
    <name evidence="2" type="ORF">DFH94DRAFT_710064</name>
</gene>
<dbReference type="AlphaFoldDB" id="A0A9P5N4H0"/>
<protein>
    <recommendedName>
        <fullName evidence="4">LysM domain-containing protein</fullName>
    </recommendedName>
</protein>
<evidence type="ECO:0000256" key="1">
    <source>
        <dbReference type="SAM" id="MobiDB-lite"/>
    </source>
</evidence>
<evidence type="ECO:0000313" key="2">
    <source>
        <dbReference type="EMBL" id="KAF8486056.1"/>
    </source>
</evidence>
<dbReference type="InterPro" id="IPR036779">
    <property type="entry name" value="LysM_dom_sf"/>
</dbReference>
<dbReference type="Gene3D" id="3.10.350.10">
    <property type="entry name" value="LysM domain"/>
    <property type="match status" value="1"/>
</dbReference>
<reference evidence="2" key="2">
    <citation type="journal article" date="2020" name="Nat. Commun.">
        <title>Large-scale genome sequencing of mycorrhizal fungi provides insights into the early evolution of symbiotic traits.</title>
        <authorList>
            <person name="Miyauchi S."/>
            <person name="Kiss E."/>
            <person name="Kuo A."/>
            <person name="Drula E."/>
            <person name="Kohler A."/>
            <person name="Sanchez-Garcia M."/>
            <person name="Morin E."/>
            <person name="Andreopoulos B."/>
            <person name="Barry K.W."/>
            <person name="Bonito G."/>
            <person name="Buee M."/>
            <person name="Carver A."/>
            <person name="Chen C."/>
            <person name="Cichocki N."/>
            <person name="Clum A."/>
            <person name="Culley D."/>
            <person name="Crous P.W."/>
            <person name="Fauchery L."/>
            <person name="Girlanda M."/>
            <person name="Hayes R.D."/>
            <person name="Keri Z."/>
            <person name="LaButti K."/>
            <person name="Lipzen A."/>
            <person name="Lombard V."/>
            <person name="Magnuson J."/>
            <person name="Maillard F."/>
            <person name="Murat C."/>
            <person name="Nolan M."/>
            <person name="Ohm R.A."/>
            <person name="Pangilinan J."/>
            <person name="Pereira M.F."/>
            <person name="Perotto S."/>
            <person name="Peter M."/>
            <person name="Pfister S."/>
            <person name="Riley R."/>
            <person name="Sitrit Y."/>
            <person name="Stielow J.B."/>
            <person name="Szollosi G."/>
            <person name="Zifcakova L."/>
            <person name="Stursova M."/>
            <person name="Spatafora J.W."/>
            <person name="Tedersoo L."/>
            <person name="Vaario L.M."/>
            <person name="Yamada A."/>
            <person name="Yan M."/>
            <person name="Wang P."/>
            <person name="Xu J."/>
            <person name="Bruns T."/>
            <person name="Baldrian P."/>
            <person name="Vilgalys R."/>
            <person name="Dunand C."/>
            <person name="Henrissat B."/>
            <person name="Grigoriev I.V."/>
            <person name="Hibbett D."/>
            <person name="Nagy L.G."/>
            <person name="Martin F.M."/>
        </authorList>
    </citation>
    <scope>NUCLEOTIDE SEQUENCE</scope>
    <source>
        <strain evidence="2">Prilba</strain>
    </source>
</reference>
<organism evidence="2 3">
    <name type="scientific">Russula ochroleuca</name>
    <dbReference type="NCBI Taxonomy" id="152965"/>
    <lineage>
        <taxon>Eukaryota</taxon>
        <taxon>Fungi</taxon>
        <taxon>Dikarya</taxon>
        <taxon>Basidiomycota</taxon>
        <taxon>Agaricomycotina</taxon>
        <taxon>Agaricomycetes</taxon>
        <taxon>Russulales</taxon>
        <taxon>Russulaceae</taxon>
        <taxon>Russula</taxon>
    </lineage>
</organism>
<reference evidence="2" key="1">
    <citation type="submission" date="2019-10" db="EMBL/GenBank/DDBJ databases">
        <authorList>
            <consortium name="DOE Joint Genome Institute"/>
            <person name="Kuo A."/>
            <person name="Miyauchi S."/>
            <person name="Kiss E."/>
            <person name="Drula E."/>
            <person name="Kohler A."/>
            <person name="Sanchez-Garcia M."/>
            <person name="Andreopoulos B."/>
            <person name="Barry K.W."/>
            <person name="Bonito G."/>
            <person name="Buee M."/>
            <person name="Carver A."/>
            <person name="Chen C."/>
            <person name="Cichocki N."/>
            <person name="Clum A."/>
            <person name="Culley D."/>
            <person name="Crous P.W."/>
            <person name="Fauchery L."/>
            <person name="Girlanda M."/>
            <person name="Hayes R."/>
            <person name="Keri Z."/>
            <person name="LaButti K."/>
            <person name="Lipzen A."/>
            <person name="Lombard V."/>
            <person name="Magnuson J."/>
            <person name="Maillard F."/>
            <person name="Morin E."/>
            <person name="Murat C."/>
            <person name="Nolan M."/>
            <person name="Ohm R."/>
            <person name="Pangilinan J."/>
            <person name="Pereira M."/>
            <person name="Perotto S."/>
            <person name="Peter M."/>
            <person name="Riley R."/>
            <person name="Sitrit Y."/>
            <person name="Stielow B."/>
            <person name="Szollosi G."/>
            <person name="Zifcakova L."/>
            <person name="Stursova M."/>
            <person name="Spatafora J.W."/>
            <person name="Tedersoo L."/>
            <person name="Vaario L.-M."/>
            <person name="Yamada A."/>
            <person name="Yan M."/>
            <person name="Wang P."/>
            <person name="Xu J."/>
            <person name="Bruns T."/>
            <person name="Baldrian P."/>
            <person name="Vilgalys R."/>
            <person name="Henrissat B."/>
            <person name="Grigoriev I.V."/>
            <person name="Hibbett D."/>
            <person name="Nagy L.G."/>
            <person name="Martin F.M."/>
        </authorList>
    </citation>
    <scope>NUCLEOTIDE SEQUENCE</scope>
    <source>
        <strain evidence="2">Prilba</strain>
    </source>
</reference>
<feature type="compositionally biased region" description="Basic and acidic residues" evidence="1">
    <location>
        <begin position="304"/>
        <end position="313"/>
    </location>
</feature>
<dbReference type="Proteomes" id="UP000759537">
    <property type="component" value="Unassembled WGS sequence"/>
</dbReference>
<accession>A0A9P5N4H0</accession>
<feature type="region of interest" description="Disordered" evidence="1">
    <location>
        <begin position="125"/>
        <end position="191"/>
    </location>
</feature>
<evidence type="ECO:0000313" key="3">
    <source>
        <dbReference type="Proteomes" id="UP000759537"/>
    </source>
</evidence>
<sequence length="369" mass="40061">MHTPLKSKSKDMSRNSSTTAPLCLACSSSLPPRLWKRTQQGVQTGHTSSGGGRDDSELLFLTRCCGRPICPSCLTANPRLARYNPCLACLGGAGAVGTEKRQGQHPVVSNIDGAVRDEDVFVVGDEDEEDEDGTTQIYDGEAATTPGIIPPPSKGAGPQQLDIKAGPYAGPDKRDEPTDSNQGSPGRYYIRPDDTLLGISLRLGIDGRTLCKLNDLPPSTLRTTPHLLHTRTFLVLPQSQSQSHPSATTSDVAPEEEAQRTRARAQVAFQQVTKEMDDGIVQAYVALAEDTSCDSEPDVASLKAEGEKKESSPRRVARTRIALAERALDRYLDDDEWERQERAEGRGVYIQRLSIGRGQHGGEKVGWWG</sequence>
<proteinExistence type="predicted"/>
<dbReference type="OrthoDB" id="2107166at2759"/>